<organism evidence="2 3">
    <name type="scientific">Nocardia sputorum</name>
    <dbReference type="NCBI Taxonomy" id="2984338"/>
    <lineage>
        <taxon>Bacteria</taxon>
        <taxon>Bacillati</taxon>
        <taxon>Actinomycetota</taxon>
        <taxon>Actinomycetes</taxon>
        <taxon>Mycobacteriales</taxon>
        <taxon>Nocardiaceae</taxon>
        <taxon>Nocardia</taxon>
    </lineage>
</organism>
<evidence type="ECO:0000313" key="3">
    <source>
        <dbReference type="Proteomes" id="UP001317870"/>
    </source>
</evidence>
<dbReference type="RefSeq" id="WP_281875459.1">
    <property type="nucleotide sequence ID" value="NZ_AP026976.1"/>
</dbReference>
<sequence>MVDYAEEARQLAAENQRRMSLLLDEIQAINEQTAATGREFADRLTADMDQFWATHAEDIDKAAAEAEEQRRLHEEAQEQRAAIARSMAARRANQTVAPVDEEDEEAAFYRRKSWLI</sequence>
<keyword evidence="3" id="KW-1185">Reference proteome</keyword>
<evidence type="ECO:0000256" key="1">
    <source>
        <dbReference type="SAM" id="Coils"/>
    </source>
</evidence>
<feature type="coiled-coil region" evidence="1">
    <location>
        <begin position="5"/>
        <end position="32"/>
    </location>
</feature>
<accession>A0ABN6UAW7</accession>
<proteinExistence type="predicted"/>
<dbReference type="Proteomes" id="UP001317870">
    <property type="component" value="Chromosome"/>
</dbReference>
<evidence type="ECO:0000313" key="2">
    <source>
        <dbReference type="EMBL" id="BDU02404.1"/>
    </source>
</evidence>
<dbReference type="EMBL" id="AP026978">
    <property type="protein sequence ID" value="BDU02404.1"/>
    <property type="molecule type" value="Genomic_DNA"/>
</dbReference>
<keyword evidence="1" id="KW-0175">Coiled coil</keyword>
<feature type="coiled-coil region" evidence="1">
    <location>
        <begin position="56"/>
        <end position="86"/>
    </location>
</feature>
<gene>
    <name evidence="2" type="ORF">IFM12276_54320</name>
</gene>
<protein>
    <submittedName>
        <fullName evidence="2">Uncharacterized protein</fullName>
    </submittedName>
</protein>
<reference evidence="2 3" key="1">
    <citation type="submission" date="2022-11" db="EMBL/GenBank/DDBJ databases">
        <title>Genome Sequencing of Nocardia sp. ON39_IFM12276 and assembly.</title>
        <authorList>
            <person name="Shimojima M."/>
            <person name="Toyokawa M."/>
            <person name="Uesaka K."/>
        </authorList>
    </citation>
    <scope>NUCLEOTIDE SEQUENCE [LARGE SCALE GENOMIC DNA]</scope>
    <source>
        <strain evidence="2 3">IFM 12276</strain>
    </source>
</reference>
<name>A0ABN6UAW7_9NOCA</name>